<protein>
    <recommendedName>
        <fullName evidence="3">Restriction endonuclease</fullName>
    </recommendedName>
</protein>
<name>A0ABN2JDA9_9ACTN</name>
<keyword evidence="2" id="KW-1185">Reference proteome</keyword>
<accession>A0ABN2JDA9</accession>
<organism evidence="1 2">
    <name type="scientific">Fodinicola feengrottensis</name>
    <dbReference type="NCBI Taxonomy" id="435914"/>
    <lineage>
        <taxon>Bacteria</taxon>
        <taxon>Bacillati</taxon>
        <taxon>Actinomycetota</taxon>
        <taxon>Actinomycetes</taxon>
        <taxon>Mycobacteriales</taxon>
        <taxon>Fodinicola</taxon>
    </lineage>
</organism>
<dbReference type="EMBL" id="BAAANY010000056">
    <property type="protein sequence ID" value="GAA1723103.1"/>
    <property type="molecule type" value="Genomic_DNA"/>
</dbReference>
<evidence type="ECO:0000313" key="2">
    <source>
        <dbReference type="Proteomes" id="UP001500618"/>
    </source>
</evidence>
<proteinExistence type="predicted"/>
<comment type="caution">
    <text evidence="1">The sequence shown here is derived from an EMBL/GenBank/DDBJ whole genome shotgun (WGS) entry which is preliminary data.</text>
</comment>
<sequence length="418" mass="47143">MKVMAYDDLLFAKGELGAWLGRRLRDALAEVAGTNADEILARPHEQISDEIIERYLVPDLCLDQAGITGSVTDQRVDVSHDVMRAVSDRSSPTYIAGSRIMFRVPFTGIPEIFSLKASTFSFNPPRATVLDGYVSVFRDIPADVLESDRDRVVAALRDEVAKIDTYLDYSRRDIAIANTRLQVQVRQAAEGRRAKILADRDTEAILGVPLHRDKEAAKTYRVQPVVRRRVAPVRQVRPQEGFAPEPAITDEDFSNIVTDIVSTTRMFERLAVTYADLREERLRDPILTALHAIYGGATGETFSKRGKTDIYLPWGDDGPVFLAECKWWTGPKAFAEHDLPQLLDRYIVWRDTHTAMVLFIRNKNATAIIAEAEAIIRAHPRYLRDMNSIQGSPAFVLHKDGDRDREITLELITAVIQR</sequence>
<evidence type="ECO:0000313" key="1">
    <source>
        <dbReference type="EMBL" id="GAA1723103.1"/>
    </source>
</evidence>
<gene>
    <name evidence="1" type="ORF">GCM10009765_83830</name>
</gene>
<dbReference type="Proteomes" id="UP001500618">
    <property type="component" value="Unassembled WGS sequence"/>
</dbReference>
<reference evidence="1 2" key="1">
    <citation type="journal article" date="2019" name="Int. J. Syst. Evol. Microbiol.">
        <title>The Global Catalogue of Microorganisms (GCM) 10K type strain sequencing project: providing services to taxonomists for standard genome sequencing and annotation.</title>
        <authorList>
            <consortium name="The Broad Institute Genomics Platform"/>
            <consortium name="The Broad Institute Genome Sequencing Center for Infectious Disease"/>
            <person name="Wu L."/>
            <person name="Ma J."/>
        </authorList>
    </citation>
    <scope>NUCLEOTIDE SEQUENCE [LARGE SCALE GENOMIC DNA]</scope>
    <source>
        <strain evidence="1 2">JCM 14718</strain>
    </source>
</reference>
<evidence type="ECO:0008006" key="3">
    <source>
        <dbReference type="Google" id="ProtNLM"/>
    </source>
</evidence>